<keyword evidence="2" id="KW-1185">Reference proteome</keyword>
<reference evidence="1 2" key="1">
    <citation type="submission" date="2019-01" db="EMBL/GenBank/DDBJ databases">
        <title>Nocardioides guangzhouensis sp. nov., an actinobacterium isolated from soil.</title>
        <authorList>
            <person name="Fu Y."/>
            <person name="Cai Y."/>
            <person name="Lin Z."/>
            <person name="Chen P."/>
        </authorList>
    </citation>
    <scope>NUCLEOTIDE SEQUENCE [LARGE SCALE GENOMIC DNA]</scope>
    <source>
        <strain evidence="1 2">NBRC 105384</strain>
    </source>
</reference>
<name>A0A4Q5IZT5_9ACTN</name>
<comment type="caution">
    <text evidence="1">The sequence shown here is derived from an EMBL/GenBank/DDBJ whole genome shotgun (WGS) entry which is preliminary data.</text>
</comment>
<dbReference type="RefSeq" id="WP_129988201.1">
    <property type="nucleotide sequence ID" value="NZ_SDPU01000028.1"/>
</dbReference>
<dbReference type="Proteomes" id="UP000291189">
    <property type="component" value="Unassembled WGS sequence"/>
</dbReference>
<protein>
    <recommendedName>
        <fullName evidence="3">DUF3352 domain-containing protein</fullName>
    </recommendedName>
</protein>
<proteinExistence type="predicted"/>
<evidence type="ECO:0000313" key="1">
    <source>
        <dbReference type="EMBL" id="RYU10609.1"/>
    </source>
</evidence>
<accession>A0A4Q5IZT5</accession>
<evidence type="ECO:0000313" key="2">
    <source>
        <dbReference type="Proteomes" id="UP000291189"/>
    </source>
</evidence>
<organism evidence="1 2">
    <name type="scientific">Nocardioides iriomotensis</name>
    <dbReference type="NCBI Taxonomy" id="715784"/>
    <lineage>
        <taxon>Bacteria</taxon>
        <taxon>Bacillati</taxon>
        <taxon>Actinomycetota</taxon>
        <taxon>Actinomycetes</taxon>
        <taxon>Propionibacteriales</taxon>
        <taxon>Nocardioidaceae</taxon>
        <taxon>Nocardioides</taxon>
    </lineage>
</organism>
<dbReference type="AlphaFoldDB" id="A0A4Q5IZT5"/>
<evidence type="ECO:0008006" key="3">
    <source>
        <dbReference type="Google" id="ProtNLM"/>
    </source>
</evidence>
<gene>
    <name evidence="1" type="ORF">ETU37_15195</name>
</gene>
<dbReference type="OrthoDB" id="3772356at2"/>
<dbReference type="EMBL" id="SDPU01000028">
    <property type="protein sequence ID" value="RYU10609.1"/>
    <property type="molecule type" value="Genomic_DNA"/>
</dbReference>
<sequence length="352" mass="36777">MSRRVVAVAGTLVVLLLAGFFAWRVFAPETRYEEALGTLPASTLRATYTDWAEVRDAADGDGLDAGSSEDDVNAFLSRAFDQDLVTTSALADSTNAMRERYGVSPLDAEWEAFGQDESGQVAVLKMADDVDLGGVEQKLRSLGYTEPAGGIGSGGTWTGGADLVASIDPGLTPVFQNAAVLADDHLLVLSDRTDAVSKAVEVARGNASDLDEPDLARVAGEPVTAVLWASDFACQALSMTSADQEDQRVADRLVSEAGGVSPVTGVVVAQQTDRSIKVGLEFETDDQASDNLQPRVDLAAGEAPGQGGSFTDRFTVEAGEADGDTVVLDLAPTDAEFVFSDLTSGPVLFATC</sequence>